<organism evidence="2 3">
    <name type="scientific">Rhizoctonia solani</name>
    <dbReference type="NCBI Taxonomy" id="456999"/>
    <lineage>
        <taxon>Eukaryota</taxon>
        <taxon>Fungi</taxon>
        <taxon>Dikarya</taxon>
        <taxon>Basidiomycota</taxon>
        <taxon>Agaricomycotina</taxon>
        <taxon>Agaricomycetes</taxon>
        <taxon>Cantharellales</taxon>
        <taxon>Ceratobasidiaceae</taxon>
        <taxon>Rhizoctonia</taxon>
    </lineage>
</organism>
<feature type="signal peptide" evidence="1">
    <location>
        <begin position="1"/>
        <end position="19"/>
    </location>
</feature>
<keyword evidence="1" id="KW-0732">Signal</keyword>
<comment type="caution">
    <text evidence="2">The sequence shown here is derived from an EMBL/GenBank/DDBJ whole genome shotgun (WGS) entry which is preliminary data.</text>
</comment>
<evidence type="ECO:0008006" key="4">
    <source>
        <dbReference type="Google" id="ProtNLM"/>
    </source>
</evidence>
<protein>
    <recommendedName>
        <fullName evidence="4">Secreted protein</fullName>
    </recommendedName>
</protein>
<evidence type="ECO:0000313" key="3">
    <source>
        <dbReference type="Proteomes" id="UP000663853"/>
    </source>
</evidence>
<dbReference type="AlphaFoldDB" id="A0A8H3HG51"/>
<sequence length="95" mass="10044">MKFFAILTSLVASGSIVVGSPLGLPLSSPLEIIIRPMCMNLGEVSLATQHTRVDTDRKPDRGAIGLTGVVTRTAVPEERTGGDVYSDGLLGLRSY</sequence>
<dbReference type="Proteomes" id="UP000663853">
    <property type="component" value="Unassembled WGS sequence"/>
</dbReference>
<evidence type="ECO:0000313" key="2">
    <source>
        <dbReference type="EMBL" id="CAE6509786.1"/>
    </source>
</evidence>
<dbReference type="EMBL" id="CAJMXA010003658">
    <property type="protein sequence ID" value="CAE6509786.1"/>
    <property type="molecule type" value="Genomic_DNA"/>
</dbReference>
<gene>
    <name evidence="2" type="ORF">RDB_LOCUS125687</name>
</gene>
<feature type="chain" id="PRO_5034425852" description="Secreted protein" evidence="1">
    <location>
        <begin position="20"/>
        <end position="95"/>
    </location>
</feature>
<accession>A0A8H3HG51</accession>
<reference evidence="2" key="1">
    <citation type="submission" date="2021-01" db="EMBL/GenBank/DDBJ databases">
        <authorList>
            <person name="Kaushik A."/>
        </authorList>
    </citation>
    <scope>NUCLEOTIDE SEQUENCE</scope>
    <source>
        <strain evidence="2">AG6-10EEA</strain>
    </source>
</reference>
<name>A0A8H3HG51_9AGAM</name>
<proteinExistence type="predicted"/>
<evidence type="ECO:0000256" key="1">
    <source>
        <dbReference type="SAM" id="SignalP"/>
    </source>
</evidence>